<dbReference type="Gene3D" id="3.90.1750.20">
    <property type="entry name" value="Putative Large Serine Recombinase, Chain B, Domain 2"/>
    <property type="match status" value="1"/>
</dbReference>
<dbReference type="EMBL" id="KY092482">
    <property type="protein sequence ID" value="APD18671.1"/>
    <property type="molecule type" value="Genomic_DNA"/>
</dbReference>
<dbReference type="Proteomes" id="UP000223242">
    <property type="component" value="Segment"/>
</dbReference>
<dbReference type="PANTHER" id="PTHR30461">
    <property type="entry name" value="DNA-INVERTASE FROM LAMBDOID PROPHAGE"/>
    <property type="match status" value="1"/>
</dbReference>
<evidence type="ECO:0000313" key="5">
    <source>
        <dbReference type="EMBL" id="APD18671.1"/>
    </source>
</evidence>
<dbReference type="Pfam" id="PF07508">
    <property type="entry name" value="Recombinase"/>
    <property type="match status" value="1"/>
</dbReference>
<evidence type="ECO:0000256" key="2">
    <source>
        <dbReference type="ARBA" id="ARBA00023172"/>
    </source>
</evidence>
<dbReference type="InterPro" id="IPR006119">
    <property type="entry name" value="Resolv_N"/>
</dbReference>
<evidence type="ECO:0000256" key="3">
    <source>
        <dbReference type="SAM" id="MobiDB-lite"/>
    </source>
</evidence>
<dbReference type="CDD" id="cd00338">
    <property type="entry name" value="Ser_Recombinase"/>
    <property type="match status" value="1"/>
</dbReference>
<dbReference type="InterPro" id="IPR036162">
    <property type="entry name" value="Resolvase-like_N_sf"/>
</dbReference>
<reference evidence="6" key="1">
    <citation type="submission" date="2016-11" db="EMBL/GenBank/DDBJ databases">
        <authorList>
            <person name="Jaros S."/>
            <person name="Januszkiewicz K."/>
            <person name="Wedrychowicz H."/>
        </authorList>
    </citation>
    <scope>NUCLEOTIDE SEQUENCE [LARGE SCALE GENOMIC DNA]</scope>
</reference>
<evidence type="ECO:0000256" key="1">
    <source>
        <dbReference type="ARBA" id="ARBA00023125"/>
    </source>
</evidence>
<protein>
    <submittedName>
        <fullName evidence="5">Serine integrase</fullName>
    </submittedName>
</protein>
<sequence length="573" mass="64506">MKLDIPSTFHGSRTFGEPWLGYIRVSTWREEKISPELQQSAIESWAARTGRRIVDWIVDLDATGRNFKRKIMGGIQRVEGREAVGIAVWKFSRFGRNDLGIAINLARLEQAGGDLASATEEVDARTAVGRFNRAILFDLAVFESDRAGEQWKETHAHRRALKLPATGRQRFGYVWYPRRVPDLTAPGGFRLQEERYERHPEFAPVAAELYERKLAGQGFSQLAYWLNDELLIPTTRGNRWGTNTVQRYLDSGFAAGLLRVHDPECRCKLGQDHFSACKENRWLWLPGAQPALIVPEQWKEYGAHREQTRRTPPRARRASYPTSGIMRHGHCRGTAVARSGRDGKGGFVPGHVFVCFNRRNKGKSACEPGLYVRRDEVEAEVLKWLADTVADDIDNAPSLPAQHTAPSTAPNPRARLVEERTRTEAELAKIEGALDRLVTDYAMDPDKYPADTFGRVRDQLLNKKGDIVKHLKSLSEVEVEPTREEFRPLIVGLLQEWDILHTTEKNAMLRRLLRRLVINSRMTVDLKDATTAGGSTRTAPVPSRYRGRFAFGGRAAPAGVGCGAAVRGRPTRS</sequence>
<feature type="domain" description="Resolvase/invertase-type recombinase catalytic" evidence="4">
    <location>
        <begin position="19"/>
        <end position="164"/>
    </location>
</feature>
<dbReference type="InterPro" id="IPR025827">
    <property type="entry name" value="Zn_ribbon_recom_dom"/>
</dbReference>
<dbReference type="InterPro" id="IPR050639">
    <property type="entry name" value="SSR_resolvase"/>
</dbReference>
<dbReference type="InterPro" id="IPR011109">
    <property type="entry name" value="DNA_bind_recombinase_dom"/>
</dbReference>
<dbReference type="Gene3D" id="3.40.50.1390">
    <property type="entry name" value="Resolvase, N-terminal catalytic domain"/>
    <property type="match status" value="1"/>
</dbReference>
<dbReference type="InterPro" id="IPR038109">
    <property type="entry name" value="DNA_bind_recomb_sf"/>
</dbReference>
<evidence type="ECO:0000313" key="6">
    <source>
        <dbReference type="Proteomes" id="UP000223242"/>
    </source>
</evidence>
<dbReference type="GO" id="GO:0000150">
    <property type="term" value="F:DNA strand exchange activity"/>
    <property type="evidence" value="ECO:0007669"/>
    <property type="project" value="InterPro"/>
</dbReference>
<keyword evidence="1" id="KW-0238">DNA-binding</keyword>
<dbReference type="Pfam" id="PF13408">
    <property type="entry name" value="Zn_ribbon_recom"/>
    <property type="match status" value="1"/>
</dbReference>
<accession>A0A1J0MCB8</accession>
<dbReference type="SUPFAM" id="SSF53041">
    <property type="entry name" value="Resolvase-like"/>
    <property type="match status" value="1"/>
</dbReference>
<proteinExistence type="predicted"/>
<name>A0A1J0MCB8_9CAUD</name>
<gene>
    <name evidence="5" type="ORF">SEA_MOJORITA_30</name>
</gene>
<dbReference type="PANTHER" id="PTHR30461:SF2">
    <property type="entry name" value="SERINE RECOMBINASE PINE-RELATED"/>
    <property type="match status" value="1"/>
</dbReference>
<feature type="region of interest" description="Disordered" evidence="3">
    <location>
        <begin position="303"/>
        <end position="324"/>
    </location>
</feature>
<evidence type="ECO:0000259" key="4">
    <source>
        <dbReference type="SMART" id="SM00857"/>
    </source>
</evidence>
<dbReference type="SMART" id="SM00857">
    <property type="entry name" value="Resolvase"/>
    <property type="match status" value="1"/>
</dbReference>
<keyword evidence="2" id="KW-0233">DNA recombination</keyword>
<organism evidence="5 6">
    <name type="scientific">Streptomyces phage Mojorita</name>
    <dbReference type="NCBI Taxonomy" id="1920309"/>
    <lineage>
        <taxon>Viruses</taxon>
        <taxon>Duplodnaviria</taxon>
        <taxon>Heunggongvirae</taxon>
        <taxon>Uroviricota</taxon>
        <taxon>Caudoviricetes</taxon>
        <taxon>Picardvirus</taxon>
        <taxon>Picardvirus picard</taxon>
    </lineage>
</organism>
<dbReference type="Pfam" id="PF00239">
    <property type="entry name" value="Resolvase"/>
    <property type="match status" value="1"/>
</dbReference>
<dbReference type="GO" id="GO:0003677">
    <property type="term" value="F:DNA binding"/>
    <property type="evidence" value="ECO:0007669"/>
    <property type="project" value="UniProtKB-KW"/>
</dbReference>